<feature type="region of interest" description="Disordered" evidence="10">
    <location>
        <begin position="606"/>
        <end position="626"/>
    </location>
</feature>
<evidence type="ECO:0000256" key="8">
    <source>
        <dbReference type="ARBA" id="ARBA00048679"/>
    </source>
</evidence>
<dbReference type="PROSITE" id="PS50011">
    <property type="entry name" value="PROTEIN_KINASE_DOM"/>
    <property type="match status" value="1"/>
</dbReference>
<keyword evidence="6" id="KW-0067">ATP-binding</keyword>
<comment type="catalytic activity">
    <reaction evidence="7">
        <text>L-threonyl-[protein] + ATP = O-phospho-L-threonyl-[protein] + ADP + H(+)</text>
        <dbReference type="Rhea" id="RHEA:46608"/>
        <dbReference type="Rhea" id="RHEA-COMP:11060"/>
        <dbReference type="Rhea" id="RHEA-COMP:11605"/>
        <dbReference type="ChEBI" id="CHEBI:15378"/>
        <dbReference type="ChEBI" id="CHEBI:30013"/>
        <dbReference type="ChEBI" id="CHEBI:30616"/>
        <dbReference type="ChEBI" id="CHEBI:61977"/>
        <dbReference type="ChEBI" id="CHEBI:456216"/>
        <dbReference type="EC" id="2.7.11.1"/>
    </reaction>
</comment>
<evidence type="ECO:0000256" key="5">
    <source>
        <dbReference type="ARBA" id="ARBA00022777"/>
    </source>
</evidence>
<dbReference type="Pfam" id="PF00069">
    <property type="entry name" value="Pkinase"/>
    <property type="match status" value="1"/>
</dbReference>
<dbReference type="PANTHER" id="PTHR44899:SF3">
    <property type="entry name" value="SERINE_THREONINE-PROTEIN KINASE NEK1"/>
    <property type="match status" value="1"/>
</dbReference>
<feature type="compositionally biased region" description="Polar residues" evidence="10">
    <location>
        <begin position="750"/>
        <end position="760"/>
    </location>
</feature>
<protein>
    <recommendedName>
        <fullName evidence="1">non-specific serine/threonine protein kinase</fullName>
        <ecNumber evidence="1">2.7.11.1</ecNumber>
    </recommendedName>
</protein>
<dbReference type="PROSITE" id="PS00108">
    <property type="entry name" value="PROTEIN_KINASE_ST"/>
    <property type="match status" value="1"/>
</dbReference>
<feature type="compositionally biased region" description="Basic and acidic residues" evidence="10">
    <location>
        <begin position="685"/>
        <end position="704"/>
    </location>
</feature>
<sequence length="1087" mass="128802">MINISQVNSQVFIKQRKPQCSSLKKRYKERERAWNDRIIKSEQILHLRTKESLNKKRLPKLQNTTAIIVQKYIKMQKNQQESIEIVECEQKIVETKLDQLRQLYKVYCIPKIHQNLFNTILEASQNKRAVVEEELNLMNQKLAPIQHCMFVITARENCFKQAFALLKQNQTQIDLILEKLKDLRMLNLTTLESIVKWQQYFQNKNLRAEFQLDDNPPYHQRFCDDYLELKPQLMNLFKVSDWPDPFFIQLLGKGQQRLQIRIRRAEAELLNLILLGEGAFGKAYLVECLQDKSLWVSKYMDLAAMTNQEKDETLREAKILEFLSHPNIVKFREVYKTKKGRLCIVMEYADGGDLSQKIKEAKGKYLPEAQILDWFTQICLAIKHVHDRKIIHRDLKGQNIFLNKEGQVKLGDFGIARILKITLEKAKTMVGTPYYISPEIIEGKPYSVMTDIWSLGVILYELCALQPPFNGDSLHVLAINIVKGQYKPIPANYSKDLKQLVQQMLQVDYRRRPTIQEILKMPVITNRIKSFLSETIQKQEFSHTVFHNKMFEVKGNLNQVNLVLNEQPCPPQFLEQNAKNLQEFPEVIKKPQLQDCDIIRPPQIIKQQQQPLSRQSDPQKDVPKIQQQEYQYKKQDIQKQIDVPKKIDPIIKNSPLIQKKNISKDIPQQKEVIKQSPKQQYPIRPKSDQEKQQRSEPCRFDVKVQQKHSNSEQALIPDQKKQQFISPKNKQKLDQPRPPTAPKEQPKLQVAQQRPQSSRPLVSDQKVVQKVNIEQKRRISVDKAPVIQPQQQKQQQLEQQRQEEKNRQLKLKQQQEQQEQEKKQKEYQIQQQLLEKQRQLEKQQYLDKQKYLQQQELEKQKEREEKQRNIENQLISKMDINRNDQQKQNLQKQPYQKSSLIDNKQCESKQQIKSKADQLQKIEKNAKDFDLMFKELESLINNVHNAIEKFPNQGGKENYFDQNLIQTILIEDREDDEAEPIDQDYKKKKYMAKQISKQEEQCLDILNKQDQNFFSLEIKLENALGQEKMNKAKNIIKQTLEKMDVEKMDVEKMELQYGPNYEQLLPFLTLEERKKYTKLLFTYMLCE</sequence>
<evidence type="ECO:0000256" key="3">
    <source>
        <dbReference type="ARBA" id="ARBA00022679"/>
    </source>
</evidence>
<evidence type="ECO:0000313" key="12">
    <source>
        <dbReference type="EMBL" id="CAD8108458.1"/>
    </source>
</evidence>
<keyword evidence="5" id="KW-0418">Kinase</keyword>
<feature type="compositionally biased region" description="Low complexity" evidence="10">
    <location>
        <begin position="788"/>
        <end position="799"/>
    </location>
</feature>
<dbReference type="GO" id="GO:0005524">
    <property type="term" value="F:ATP binding"/>
    <property type="evidence" value="ECO:0007669"/>
    <property type="project" value="UniProtKB-KW"/>
</dbReference>
<gene>
    <name evidence="12" type="ORF">PPRIM_AZ9-3.1.T1370070</name>
</gene>
<dbReference type="InterPro" id="IPR008271">
    <property type="entry name" value="Ser/Thr_kinase_AS"/>
</dbReference>
<feature type="region of interest" description="Disordered" evidence="10">
    <location>
        <begin position="874"/>
        <end position="903"/>
    </location>
</feature>
<dbReference type="EMBL" id="CAJJDM010000140">
    <property type="protein sequence ID" value="CAD8108458.1"/>
    <property type="molecule type" value="Genomic_DNA"/>
</dbReference>
<evidence type="ECO:0000256" key="9">
    <source>
        <dbReference type="SAM" id="Coils"/>
    </source>
</evidence>
<evidence type="ECO:0000256" key="10">
    <source>
        <dbReference type="SAM" id="MobiDB-lite"/>
    </source>
</evidence>
<dbReference type="AlphaFoldDB" id="A0A8S1Q0T1"/>
<dbReference type="CDD" id="cd08215">
    <property type="entry name" value="STKc_Nek"/>
    <property type="match status" value="1"/>
</dbReference>
<evidence type="ECO:0000256" key="4">
    <source>
        <dbReference type="ARBA" id="ARBA00022741"/>
    </source>
</evidence>
<dbReference type="PANTHER" id="PTHR44899">
    <property type="entry name" value="CAMK FAMILY PROTEIN KINASE"/>
    <property type="match status" value="1"/>
</dbReference>
<proteinExistence type="predicted"/>
<dbReference type="InterPro" id="IPR051131">
    <property type="entry name" value="NEK_Ser/Thr_kinase_NIMA"/>
</dbReference>
<accession>A0A8S1Q0T1</accession>
<evidence type="ECO:0000256" key="2">
    <source>
        <dbReference type="ARBA" id="ARBA00022527"/>
    </source>
</evidence>
<keyword evidence="3" id="KW-0808">Transferase</keyword>
<feature type="region of interest" description="Disordered" evidence="10">
    <location>
        <begin position="780"/>
        <end position="816"/>
    </location>
</feature>
<dbReference type="EC" id="2.7.11.1" evidence="1"/>
<reference evidence="12" key="1">
    <citation type="submission" date="2021-01" db="EMBL/GenBank/DDBJ databases">
        <authorList>
            <consortium name="Genoscope - CEA"/>
            <person name="William W."/>
        </authorList>
    </citation>
    <scope>NUCLEOTIDE SEQUENCE</scope>
</reference>
<evidence type="ECO:0000256" key="7">
    <source>
        <dbReference type="ARBA" id="ARBA00047899"/>
    </source>
</evidence>
<feature type="compositionally biased region" description="Low complexity" evidence="10">
    <location>
        <begin position="886"/>
        <end position="897"/>
    </location>
</feature>
<dbReference type="GO" id="GO:0004674">
    <property type="term" value="F:protein serine/threonine kinase activity"/>
    <property type="evidence" value="ECO:0007669"/>
    <property type="project" value="UniProtKB-KW"/>
</dbReference>
<keyword evidence="2" id="KW-0723">Serine/threonine-protein kinase</keyword>
<comment type="catalytic activity">
    <reaction evidence="8">
        <text>L-seryl-[protein] + ATP = O-phospho-L-seryl-[protein] + ADP + H(+)</text>
        <dbReference type="Rhea" id="RHEA:17989"/>
        <dbReference type="Rhea" id="RHEA-COMP:9863"/>
        <dbReference type="Rhea" id="RHEA-COMP:11604"/>
        <dbReference type="ChEBI" id="CHEBI:15378"/>
        <dbReference type="ChEBI" id="CHEBI:29999"/>
        <dbReference type="ChEBI" id="CHEBI:30616"/>
        <dbReference type="ChEBI" id="CHEBI:83421"/>
        <dbReference type="ChEBI" id="CHEBI:456216"/>
        <dbReference type="EC" id="2.7.11.1"/>
    </reaction>
</comment>
<dbReference type="SMART" id="SM00220">
    <property type="entry name" value="S_TKc"/>
    <property type="match status" value="1"/>
</dbReference>
<evidence type="ECO:0000256" key="6">
    <source>
        <dbReference type="ARBA" id="ARBA00022840"/>
    </source>
</evidence>
<dbReference type="Proteomes" id="UP000688137">
    <property type="component" value="Unassembled WGS sequence"/>
</dbReference>
<feature type="region of interest" description="Disordered" evidence="10">
    <location>
        <begin position="652"/>
        <end position="766"/>
    </location>
</feature>
<keyword evidence="4" id="KW-0547">Nucleotide-binding</keyword>
<feature type="coiled-coil region" evidence="9">
    <location>
        <begin position="83"/>
        <end position="141"/>
    </location>
</feature>
<evidence type="ECO:0000313" key="13">
    <source>
        <dbReference type="Proteomes" id="UP000688137"/>
    </source>
</evidence>
<feature type="compositionally biased region" description="Low complexity" evidence="10">
    <location>
        <begin position="606"/>
        <end position="616"/>
    </location>
</feature>
<comment type="caution">
    <text evidence="12">The sequence shown here is derived from an EMBL/GenBank/DDBJ whole genome shotgun (WGS) entry which is preliminary data.</text>
</comment>
<keyword evidence="9" id="KW-0175">Coiled coil</keyword>
<dbReference type="FunFam" id="1.10.510.10:FF:000172">
    <property type="entry name" value="serine/threonine-protein kinase Nek1 isoform X1"/>
    <property type="match status" value="1"/>
</dbReference>
<evidence type="ECO:0000256" key="1">
    <source>
        <dbReference type="ARBA" id="ARBA00012513"/>
    </source>
</evidence>
<evidence type="ECO:0000259" key="11">
    <source>
        <dbReference type="PROSITE" id="PS50011"/>
    </source>
</evidence>
<keyword evidence="13" id="KW-1185">Reference proteome</keyword>
<feature type="domain" description="Protein kinase" evidence="11">
    <location>
        <begin position="269"/>
        <end position="524"/>
    </location>
</feature>
<name>A0A8S1Q0T1_PARPR</name>
<dbReference type="InterPro" id="IPR000719">
    <property type="entry name" value="Prot_kinase_dom"/>
</dbReference>
<organism evidence="12 13">
    <name type="scientific">Paramecium primaurelia</name>
    <dbReference type="NCBI Taxonomy" id="5886"/>
    <lineage>
        <taxon>Eukaryota</taxon>
        <taxon>Sar</taxon>
        <taxon>Alveolata</taxon>
        <taxon>Ciliophora</taxon>
        <taxon>Intramacronucleata</taxon>
        <taxon>Oligohymenophorea</taxon>
        <taxon>Peniculida</taxon>
        <taxon>Parameciidae</taxon>
        <taxon>Paramecium</taxon>
    </lineage>
</organism>